<dbReference type="InterPro" id="IPR029045">
    <property type="entry name" value="ClpP/crotonase-like_dom_sf"/>
</dbReference>
<comment type="caution">
    <text evidence="4">The sequence shown here is derived from an EMBL/GenBank/DDBJ whole genome shotgun (WGS) entry which is preliminary data.</text>
</comment>
<proteinExistence type="inferred from homology"/>
<evidence type="ECO:0000256" key="1">
    <source>
        <dbReference type="ARBA" id="ARBA00005254"/>
    </source>
</evidence>
<dbReference type="PANTHER" id="PTHR11941:SF171">
    <property type="entry name" value="SD19268P"/>
    <property type="match status" value="1"/>
</dbReference>
<reference evidence="4 5" key="1">
    <citation type="journal article" date="2019" name="Gigascience">
        <title>Whole-genome sequence of the oriental lung fluke Paragonimus westermani.</title>
        <authorList>
            <person name="Oey H."/>
            <person name="Zakrzewski M."/>
            <person name="Narain K."/>
            <person name="Devi K.R."/>
            <person name="Agatsuma T."/>
            <person name="Nawaratna S."/>
            <person name="Gobert G.N."/>
            <person name="Jones M.K."/>
            <person name="Ragan M.A."/>
            <person name="McManus D.P."/>
            <person name="Krause L."/>
        </authorList>
    </citation>
    <scope>NUCLEOTIDE SEQUENCE [LARGE SCALE GENOMIC DNA]</scope>
    <source>
        <strain evidence="4 5">IND2009</strain>
    </source>
</reference>
<sequence>MLSAPLRWHIVISRTVRWRPFVTAASRTLIDGLQKSNQNVIVDVSRDDGVAILALNFKDKKNALSKIFVNDLSSAVSKLERDQKSKLVIVCSLVPNVFCAGADLRERAEVPDEHVPALVGELRSLFHRIYALPFPTIAAIDGAALGGGLELALACDLRFAGNLPQCKVGLIETHWALLPGAGGSQRLPRIIGVAKAKELMFAARRLGASEAAEYGVVNAAVEPSQVPSEWKNAPALYQAFTYASELTSKGPIALRLLKRSINDGINAGCLDRGLEIEGECYRVLVPTKDRKEGMKAFMEKRQPIYHGH</sequence>
<evidence type="ECO:0000256" key="2">
    <source>
        <dbReference type="ARBA" id="ARBA00023239"/>
    </source>
</evidence>
<evidence type="ECO:0000313" key="4">
    <source>
        <dbReference type="EMBL" id="KAA3672524.1"/>
    </source>
</evidence>
<dbReference type="CDD" id="cd06558">
    <property type="entry name" value="crotonase-like"/>
    <property type="match status" value="1"/>
</dbReference>
<accession>A0A5J4NAC0</accession>
<dbReference type="InterPro" id="IPR018376">
    <property type="entry name" value="Enoyl-CoA_hyd/isom_CS"/>
</dbReference>
<dbReference type="GO" id="GO:0005739">
    <property type="term" value="C:mitochondrion"/>
    <property type="evidence" value="ECO:0007669"/>
    <property type="project" value="TreeGrafter"/>
</dbReference>
<dbReference type="GO" id="GO:0004300">
    <property type="term" value="F:enoyl-CoA hydratase activity"/>
    <property type="evidence" value="ECO:0007669"/>
    <property type="project" value="UniProtKB-ARBA"/>
</dbReference>
<comment type="similarity">
    <text evidence="1 3">Belongs to the enoyl-CoA hydratase/isomerase family.</text>
</comment>
<dbReference type="FunFam" id="3.90.226.10:FF:000009">
    <property type="entry name" value="Carnitinyl-CoA dehydratase"/>
    <property type="match status" value="1"/>
</dbReference>
<dbReference type="FunFam" id="1.10.12.10:FF:000001">
    <property type="entry name" value="Probable enoyl-CoA hydratase, mitochondrial"/>
    <property type="match status" value="1"/>
</dbReference>
<dbReference type="SUPFAM" id="SSF52096">
    <property type="entry name" value="ClpP/crotonase"/>
    <property type="match status" value="1"/>
</dbReference>
<dbReference type="Gene3D" id="3.90.226.10">
    <property type="entry name" value="2-enoyl-CoA Hydratase, Chain A, domain 1"/>
    <property type="match status" value="1"/>
</dbReference>
<dbReference type="Proteomes" id="UP000324629">
    <property type="component" value="Unassembled WGS sequence"/>
</dbReference>
<dbReference type="Gene3D" id="1.10.12.10">
    <property type="entry name" value="Lyase 2-enoyl-coa Hydratase, Chain A, domain 2"/>
    <property type="match status" value="1"/>
</dbReference>
<keyword evidence="5" id="KW-1185">Reference proteome</keyword>
<name>A0A5J4NAC0_9TREM</name>
<evidence type="ECO:0000313" key="5">
    <source>
        <dbReference type="Proteomes" id="UP000324629"/>
    </source>
</evidence>
<keyword evidence="2" id="KW-0456">Lyase</keyword>
<dbReference type="EMBL" id="QNGE01004808">
    <property type="protein sequence ID" value="KAA3672524.1"/>
    <property type="molecule type" value="Genomic_DNA"/>
</dbReference>
<evidence type="ECO:0000256" key="3">
    <source>
        <dbReference type="RuleBase" id="RU003707"/>
    </source>
</evidence>
<organism evidence="4 5">
    <name type="scientific">Paragonimus westermani</name>
    <dbReference type="NCBI Taxonomy" id="34504"/>
    <lineage>
        <taxon>Eukaryota</taxon>
        <taxon>Metazoa</taxon>
        <taxon>Spiralia</taxon>
        <taxon>Lophotrochozoa</taxon>
        <taxon>Platyhelminthes</taxon>
        <taxon>Trematoda</taxon>
        <taxon>Digenea</taxon>
        <taxon>Plagiorchiida</taxon>
        <taxon>Troglotremata</taxon>
        <taxon>Troglotrematidae</taxon>
        <taxon>Paragonimus</taxon>
    </lineage>
</organism>
<dbReference type="InterPro" id="IPR001753">
    <property type="entry name" value="Enoyl-CoA_hydra/iso"/>
</dbReference>
<dbReference type="Pfam" id="PF00378">
    <property type="entry name" value="ECH_1"/>
    <property type="match status" value="1"/>
</dbReference>
<dbReference type="PANTHER" id="PTHR11941">
    <property type="entry name" value="ENOYL-COA HYDRATASE-RELATED"/>
    <property type="match status" value="1"/>
</dbReference>
<dbReference type="InterPro" id="IPR014748">
    <property type="entry name" value="Enoyl-CoA_hydra_C"/>
</dbReference>
<gene>
    <name evidence="4" type="ORF">DEA37_0014223</name>
</gene>
<dbReference type="AlphaFoldDB" id="A0A5J4NAC0"/>
<protein>
    <submittedName>
        <fullName evidence="4">Methylglutaconyl-CoA hydratase</fullName>
    </submittedName>
</protein>
<dbReference type="PROSITE" id="PS00166">
    <property type="entry name" value="ENOYL_COA_HYDRATASE"/>
    <property type="match status" value="1"/>
</dbReference>
<dbReference type="GO" id="GO:0006635">
    <property type="term" value="P:fatty acid beta-oxidation"/>
    <property type="evidence" value="ECO:0007669"/>
    <property type="project" value="TreeGrafter"/>
</dbReference>